<sequence length="146" mass="14427">MSNIGQSFQAGKAEAQGEYQAEHAAQCVKDTAGAAADSAQLQQHRATGTVEQVAQTGQGVAAGVKDTVAGAAVGVTNTVAGVAAGVTNTVTGAVAGVTNTVTGAPTASTRLRPGRPDAASAQEDPLSVCSNVCEDSTIRTTSTHLF</sequence>
<dbReference type="AlphaFoldDB" id="B6UD96"/>
<name>B6UD96_MAIZE</name>
<accession>B6UD96</accession>
<organism evidence="2">
    <name type="scientific">Zea mays</name>
    <name type="common">Maize</name>
    <dbReference type="NCBI Taxonomy" id="4577"/>
    <lineage>
        <taxon>Eukaryota</taxon>
        <taxon>Viridiplantae</taxon>
        <taxon>Streptophyta</taxon>
        <taxon>Embryophyta</taxon>
        <taxon>Tracheophyta</taxon>
        <taxon>Spermatophyta</taxon>
        <taxon>Magnoliopsida</taxon>
        <taxon>Liliopsida</taxon>
        <taxon>Poales</taxon>
        <taxon>Poaceae</taxon>
        <taxon>PACMAD clade</taxon>
        <taxon>Panicoideae</taxon>
        <taxon>Andropogonodae</taxon>
        <taxon>Andropogoneae</taxon>
        <taxon>Tripsacinae</taxon>
        <taxon>Zea</taxon>
    </lineage>
</organism>
<proteinExistence type="evidence at transcript level"/>
<reference evidence="2" key="1">
    <citation type="journal article" date="2009" name="Plant Mol. Biol.">
        <title>Insights into corn genes derived from large-scale cDNA sequencing.</title>
        <authorList>
            <person name="Alexandrov N.N."/>
            <person name="Brover V.V."/>
            <person name="Freidin S."/>
            <person name="Troukhan M.E."/>
            <person name="Tatarinova T.V."/>
            <person name="Zhang H."/>
            <person name="Swaller T.J."/>
            <person name="Lu Y.P."/>
            <person name="Bouck J."/>
            <person name="Flavell R.B."/>
            <person name="Feldmann K.A."/>
        </authorList>
    </citation>
    <scope>NUCLEOTIDE SEQUENCE</scope>
</reference>
<evidence type="ECO:0000313" key="2">
    <source>
        <dbReference type="EMBL" id="ACG47329.1"/>
    </source>
</evidence>
<feature type="region of interest" description="Disordered" evidence="1">
    <location>
        <begin position="104"/>
        <end position="123"/>
    </location>
</feature>
<protein>
    <submittedName>
        <fullName evidence="2">Uncharacterized protein</fullName>
    </submittedName>
</protein>
<evidence type="ECO:0000256" key="1">
    <source>
        <dbReference type="SAM" id="MobiDB-lite"/>
    </source>
</evidence>
<dbReference type="EMBL" id="EU975211">
    <property type="protein sequence ID" value="ACG47329.1"/>
    <property type="molecule type" value="mRNA"/>
</dbReference>